<dbReference type="AlphaFoldDB" id="A0A6L2NAZ1"/>
<dbReference type="InterPro" id="IPR043502">
    <property type="entry name" value="DNA/RNA_pol_sf"/>
</dbReference>
<dbReference type="PANTHER" id="PTHR46148">
    <property type="entry name" value="CHROMO DOMAIN-CONTAINING PROTEIN"/>
    <property type="match status" value="1"/>
</dbReference>
<dbReference type="InterPro" id="IPR041577">
    <property type="entry name" value="RT_RNaseH_2"/>
</dbReference>
<feature type="domain" description="Reverse transcriptase/retrotransposon-derived protein RNase H-like" evidence="1">
    <location>
        <begin position="99"/>
        <end position="137"/>
    </location>
</feature>
<organism evidence="3">
    <name type="scientific">Tanacetum cinerariifolium</name>
    <name type="common">Dalmatian daisy</name>
    <name type="synonym">Chrysanthemum cinerariifolium</name>
    <dbReference type="NCBI Taxonomy" id="118510"/>
    <lineage>
        <taxon>Eukaryota</taxon>
        <taxon>Viridiplantae</taxon>
        <taxon>Streptophyta</taxon>
        <taxon>Embryophyta</taxon>
        <taxon>Tracheophyta</taxon>
        <taxon>Spermatophyta</taxon>
        <taxon>Magnoliopsida</taxon>
        <taxon>eudicotyledons</taxon>
        <taxon>Gunneridae</taxon>
        <taxon>Pentapetalae</taxon>
        <taxon>asterids</taxon>
        <taxon>campanulids</taxon>
        <taxon>Asterales</taxon>
        <taxon>Asteraceae</taxon>
        <taxon>Asteroideae</taxon>
        <taxon>Anthemideae</taxon>
        <taxon>Anthemidinae</taxon>
        <taxon>Tanacetum</taxon>
    </lineage>
</organism>
<dbReference type="Pfam" id="PF17919">
    <property type="entry name" value="RT_RNaseH_2"/>
    <property type="match status" value="1"/>
</dbReference>
<name>A0A6L2NAZ1_TANCI</name>
<accession>A0A6L2NAZ1</accession>
<dbReference type="GO" id="GO:0003676">
    <property type="term" value="F:nucleic acid binding"/>
    <property type="evidence" value="ECO:0007669"/>
    <property type="project" value="InterPro"/>
</dbReference>
<sequence>MPSTSSALRVEWPIGLRSCDTWDLDRVTWGGRAKGVGTVQVRWDVQECSVGKVEVLVGKVVGGDSVQFLGHVIDRSGVHVDPAKIKSINSWAAPTITTEKLCSASILALPEGTKEFVVYCDASLKGYEAVLMQKEKKELNLRQRRWIELLTDYDCEIRYHPGKANIHKAQEEAMKTENVKAENLGRLIKKIFEFHPDGTRCFRNLVWLSRFGGLRDLVMHGVPIIILDRDSHFTSKFQISLQEALGTNLDMSIAYHHQTDGQSERTIQMVEDMLCAYRNVDHLYAGVSRQKSYADKRTKSLKFEVGDMVLLNVSPWKGAVRFRKHKRLSLRCIGPFKIIARVVPVAYTLELPEELKGDIVVPVDEIQLDDKLHIIEGPMEIFDREVKPLKQSRIPIVKVRWNLQRGPEFTWEREDQTKKKYSHLFISKDEARKSR</sequence>
<evidence type="ECO:0000259" key="2">
    <source>
        <dbReference type="Pfam" id="PF24626"/>
    </source>
</evidence>
<dbReference type="Pfam" id="PF24626">
    <property type="entry name" value="SH3_Tf2-1"/>
    <property type="match status" value="1"/>
</dbReference>
<protein>
    <submittedName>
        <fullName evidence="3">Uncharacterized protein</fullName>
    </submittedName>
</protein>
<comment type="caution">
    <text evidence="3">The sequence shown here is derived from an EMBL/GenBank/DDBJ whole genome shotgun (WGS) entry which is preliminary data.</text>
</comment>
<evidence type="ECO:0000259" key="1">
    <source>
        <dbReference type="Pfam" id="PF17919"/>
    </source>
</evidence>
<dbReference type="InterPro" id="IPR036397">
    <property type="entry name" value="RNaseH_sf"/>
</dbReference>
<proteinExistence type="predicted"/>
<dbReference type="EMBL" id="BKCJ010008343">
    <property type="protein sequence ID" value="GEU81724.1"/>
    <property type="molecule type" value="Genomic_DNA"/>
</dbReference>
<dbReference type="SUPFAM" id="SSF53098">
    <property type="entry name" value="Ribonuclease H-like"/>
    <property type="match status" value="1"/>
</dbReference>
<gene>
    <name evidence="3" type="ORF">Tci_053702</name>
</gene>
<feature type="domain" description="Tf2-1-like SH3-like" evidence="2">
    <location>
        <begin position="306"/>
        <end position="357"/>
    </location>
</feature>
<dbReference type="Gene3D" id="3.30.420.10">
    <property type="entry name" value="Ribonuclease H-like superfamily/Ribonuclease H"/>
    <property type="match status" value="1"/>
</dbReference>
<dbReference type="PANTHER" id="PTHR46148:SF59">
    <property type="entry name" value="NUCLEOTIDYLTRANSFERASE, RIBONUCLEASE H"/>
    <property type="match status" value="1"/>
</dbReference>
<dbReference type="InterPro" id="IPR012337">
    <property type="entry name" value="RNaseH-like_sf"/>
</dbReference>
<dbReference type="SUPFAM" id="SSF56672">
    <property type="entry name" value="DNA/RNA polymerases"/>
    <property type="match status" value="1"/>
</dbReference>
<dbReference type="InterPro" id="IPR056924">
    <property type="entry name" value="SH3_Tf2-1"/>
</dbReference>
<evidence type="ECO:0000313" key="3">
    <source>
        <dbReference type="EMBL" id="GEU81724.1"/>
    </source>
</evidence>
<reference evidence="3" key="1">
    <citation type="journal article" date="2019" name="Sci. Rep.">
        <title>Draft genome of Tanacetum cinerariifolium, the natural source of mosquito coil.</title>
        <authorList>
            <person name="Yamashiro T."/>
            <person name="Shiraishi A."/>
            <person name="Satake H."/>
            <person name="Nakayama K."/>
        </authorList>
    </citation>
    <scope>NUCLEOTIDE SEQUENCE</scope>
</reference>